<feature type="compositionally biased region" description="Polar residues" evidence="2">
    <location>
        <begin position="20"/>
        <end position="33"/>
    </location>
</feature>
<feature type="region of interest" description="Disordered" evidence="2">
    <location>
        <begin position="1"/>
        <end position="54"/>
    </location>
</feature>
<dbReference type="OrthoDB" id="5653271at2"/>
<evidence type="ECO:0000256" key="2">
    <source>
        <dbReference type="SAM" id="MobiDB-lite"/>
    </source>
</evidence>
<proteinExistence type="predicted"/>
<feature type="compositionally biased region" description="Basic and acidic residues" evidence="2">
    <location>
        <begin position="34"/>
        <end position="43"/>
    </location>
</feature>
<keyword evidence="4" id="KW-1185">Reference proteome</keyword>
<dbReference type="RefSeq" id="WP_058528468.1">
    <property type="nucleotide sequence ID" value="NZ_CAAAHZ010000001.1"/>
</dbReference>
<name>A0A0W0VR31_9GAMM</name>
<evidence type="ECO:0000313" key="4">
    <source>
        <dbReference type="Proteomes" id="UP000054997"/>
    </source>
</evidence>
<keyword evidence="1" id="KW-0175">Coiled coil</keyword>
<gene>
    <name evidence="3" type="ORF">Llon_0450</name>
</gene>
<dbReference type="EMBL" id="LNYK01000007">
    <property type="protein sequence ID" value="KTD22576.1"/>
    <property type="molecule type" value="Genomic_DNA"/>
</dbReference>
<dbReference type="AlphaFoldDB" id="A0A0W0VR31"/>
<sequence length="118" mass="13913">MPKYNQIENPKKEKNKTKNSHSNQSSPLFFNQKQEAHLSEKPPKKQKTQQQPLQEIKLESTTDILLAGILGELKARNEIEVMKLKIQQELEQMELQAAEQSKKEDEERFEEIRSMMYI</sequence>
<accession>A0A0W0VR31</accession>
<dbReference type="PATRIC" id="fig|45068.5.peg.483"/>
<reference evidence="3 4" key="1">
    <citation type="submission" date="2015-11" db="EMBL/GenBank/DDBJ databases">
        <title>Genomic analysis of 38 Legionella species identifies large and diverse effector repertoires.</title>
        <authorList>
            <person name="Burstein D."/>
            <person name="Amaro F."/>
            <person name="Zusman T."/>
            <person name="Lifshitz Z."/>
            <person name="Cohen O."/>
            <person name="Gilbert J.A."/>
            <person name="Pupko T."/>
            <person name="Shuman H.A."/>
            <person name="Segal G."/>
        </authorList>
    </citation>
    <scope>NUCLEOTIDE SEQUENCE [LARGE SCALE GENOMIC DNA]</scope>
    <source>
        <strain evidence="3 4">ATCC 49505</strain>
    </source>
</reference>
<dbReference type="Proteomes" id="UP000054997">
    <property type="component" value="Unassembled WGS sequence"/>
</dbReference>
<organism evidence="3 4">
    <name type="scientific">Legionella londiniensis</name>
    <dbReference type="NCBI Taxonomy" id="45068"/>
    <lineage>
        <taxon>Bacteria</taxon>
        <taxon>Pseudomonadati</taxon>
        <taxon>Pseudomonadota</taxon>
        <taxon>Gammaproteobacteria</taxon>
        <taxon>Legionellales</taxon>
        <taxon>Legionellaceae</taxon>
        <taxon>Legionella</taxon>
    </lineage>
</organism>
<protein>
    <submittedName>
        <fullName evidence="3">Coiled-coil protein</fullName>
    </submittedName>
</protein>
<feature type="coiled-coil region" evidence="1">
    <location>
        <begin position="76"/>
        <end position="115"/>
    </location>
</feature>
<evidence type="ECO:0000256" key="1">
    <source>
        <dbReference type="SAM" id="Coils"/>
    </source>
</evidence>
<evidence type="ECO:0000313" key="3">
    <source>
        <dbReference type="EMBL" id="KTD22576.1"/>
    </source>
</evidence>
<comment type="caution">
    <text evidence="3">The sequence shown here is derived from an EMBL/GenBank/DDBJ whole genome shotgun (WGS) entry which is preliminary data.</text>
</comment>